<dbReference type="InterPro" id="IPR027417">
    <property type="entry name" value="P-loop_NTPase"/>
</dbReference>
<dbReference type="PROSITE" id="PS51419">
    <property type="entry name" value="RAB"/>
    <property type="match status" value="1"/>
</dbReference>
<dbReference type="FunFam" id="3.40.50.300:FF:001447">
    <property type="entry name" value="Ras-related protein Rab-1B"/>
    <property type="match status" value="1"/>
</dbReference>
<reference evidence="3" key="1">
    <citation type="journal article" date="2020" name="bioRxiv">
        <title>Chromosome-level reference genome of the European wasp spider Argiope bruennichi: a resource for studies on range expansion and evolutionary adaptation.</title>
        <authorList>
            <person name="Sheffer M.M."/>
            <person name="Hoppe A."/>
            <person name="Krehenwinkel H."/>
            <person name="Uhl G."/>
            <person name="Kuss A.W."/>
            <person name="Jensen L."/>
            <person name="Jensen C."/>
            <person name="Gillespie R.G."/>
            <person name="Hoff K.J."/>
            <person name="Prost S."/>
        </authorList>
    </citation>
    <scope>NUCLEOTIDE SEQUENCE</scope>
</reference>
<dbReference type="PRINTS" id="PR00449">
    <property type="entry name" value="RASTRNSFRMNG"/>
</dbReference>
<comment type="similarity">
    <text evidence="1">Belongs to the small GTPase superfamily. Rab family.</text>
</comment>
<reference evidence="3" key="2">
    <citation type="submission" date="2020-06" db="EMBL/GenBank/DDBJ databases">
        <authorList>
            <person name="Sheffer M."/>
        </authorList>
    </citation>
    <scope>NUCLEOTIDE SEQUENCE</scope>
</reference>
<organism evidence="3 4">
    <name type="scientific">Argiope bruennichi</name>
    <name type="common">Wasp spider</name>
    <name type="synonym">Aranea bruennichi</name>
    <dbReference type="NCBI Taxonomy" id="94029"/>
    <lineage>
        <taxon>Eukaryota</taxon>
        <taxon>Metazoa</taxon>
        <taxon>Ecdysozoa</taxon>
        <taxon>Arthropoda</taxon>
        <taxon>Chelicerata</taxon>
        <taxon>Arachnida</taxon>
        <taxon>Araneae</taxon>
        <taxon>Araneomorphae</taxon>
        <taxon>Entelegynae</taxon>
        <taxon>Araneoidea</taxon>
        <taxon>Araneidae</taxon>
        <taxon>Argiope</taxon>
    </lineage>
</organism>
<dbReference type="SUPFAM" id="SSF52540">
    <property type="entry name" value="P-loop containing nucleoside triphosphate hydrolases"/>
    <property type="match status" value="1"/>
</dbReference>
<dbReference type="PROSITE" id="PS51421">
    <property type="entry name" value="RAS"/>
    <property type="match status" value="1"/>
</dbReference>
<sequence>MLAKVCLVGPKGVGKSTMASKFDKEAFSKLIRGAAIANFNVVIGNYKVDLQIWDTCGEDRFRCMGPIFYKATKAAMCMFDISSKQSFLDLQAWVVSVQQNANDECIFVVLGNKKDLSDKREVTEKEAMKYAESIGGTYFEICALTEEGVDDVFKHIATLLVHQKDCYNSYHAKLAITSSGMGFCGCTIERKNKKWKSDKNSTCFPCLLFR</sequence>
<dbReference type="InterPro" id="IPR001806">
    <property type="entry name" value="Small_GTPase"/>
</dbReference>
<dbReference type="OMA" id="NDECIFV"/>
<dbReference type="GO" id="GO:0003924">
    <property type="term" value="F:GTPase activity"/>
    <property type="evidence" value="ECO:0007669"/>
    <property type="project" value="InterPro"/>
</dbReference>
<dbReference type="GO" id="GO:0005525">
    <property type="term" value="F:GTP binding"/>
    <property type="evidence" value="ECO:0007669"/>
    <property type="project" value="InterPro"/>
</dbReference>
<dbReference type="Gene3D" id="3.40.50.300">
    <property type="entry name" value="P-loop containing nucleotide triphosphate hydrolases"/>
    <property type="match status" value="1"/>
</dbReference>
<evidence type="ECO:0000256" key="2">
    <source>
        <dbReference type="ARBA" id="ARBA00022741"/>
    </source>
</evidence>
<dbReference type="CDD" id="cd00154">
    <property type="entry name" value="Rab"/>
    <property type="match status" value="1"/>
</dbReference>
<comment type="caution">
    <text evidence="3">The sequence shown here is derived from an EMBL/GenBank/DDBJ whole genome shotgun (WGS) entry which is preliminary data.</text>
</comment>
<dbReference type="Pfam" id="PF00071">
    <property type="entry name" value="Ras"/>
    <property type="match status" value="1"/>
</dbReference>
<dbReference type="EMBL" id="JABXBU010000011">
    <property type="protein sequence ID" value="KAF8789999.1"/>
    <property type="molecule type" value="Genomic_DNA"/>
</dbReference>
<dbReference type="SMART" id="SM00174">
    <property type="entry name" value="RHO"/>
    <property type="match status" value="1"/>
</dbReference>
<dbReference type="NCBIfam" id="TIGR00231">
    <property type="entry name" value="small_GTP"/>
    <property type="match status" value="1"/>
</dbReference>
<evidence type="ECO:0000256" key="1">
    <source>
        <dbReference type="ARBA" id="ARBA00006270"/>
    </source>
</evidence>
<dbReference type="SMART" id="SM00175">
    <property type="entry name" value="RAB"/>
    <property type="match status" value="1"/>
</dbReference>
<evidence type="ECO:0000313" key="3">
    <source>
        <dbReference type="EMBL" id="KAF8789999.1"/>
    </source>
</evidence>
<keyword evidence="4" id="KW-1185">Reference proteome</keyword>
<dbReference type="OrthoDB" id="6407451at2759"/>
<accession>A0A8T0FKD0</accession>
<dbReference type="AlphaFoldDB" id="A0A8T0FKD0"/>
<dbReference type="InterPro" id="IPR005225">
    <property type="entry name" value="Small_GTP-bd"/>
</dbReference>
<name>A0A8T0FKD0_ARGBR</name>
<dbReference type="Proteomes" id="UP000807504">
    <property type="component" value="Unassembled WGS sequence"/>
</dbReference>
<protein>
    <submittedName>
        <fullName evidence="3">Ras-related protein Rab5 like protein</fullName>
    </submittedName>
</protein>
<gene>
    <name evidence="3" type="ORF">HNY73_005088</name>
</gene>
<evidence type="ECO:0000313" key="4">
    <source>
        <dbReference type="Proteomes" id="UP000807504"/>
    </source>
</evidence>
<proteinExistence type="inferred from homology"/>
<dbReference type="PANTHER" id="PTHR47978">
    <property type="match status" value="1"/>
</dbReference>
<dbReference type="SMART" id="SM00173">
    <property type="entry name" value="RAS"/>
    <property type="match status" value="1"/>
</dbReference>
<keyword evidence="2" id="KW-0547">Nucleotide-binding</keyword>